<evidence type="ECO:0000313" key="6">
    <source>
        <dbReference type="EMBL" id="KAF0806747.1"/>
    </source>
</evidence>
<evidence type="ECO:0000256" key="1">
    <source>
        <dbReference type="ARBA" id="ARBA00009437"/>
    </source>
</evidence>
<dbReference type="SUPFAM" id="SSF53850">
    <property type="entry name" value="Periplasmic binding protein-like II"/>
    <property type="match status" value="1"/>
</dbReference>
<dbReference type="InterPro" id="IPR005119">
    <property type="entry name" value="LysR_subst-bd"/>
</dbReference>
<dbReference type="InterPro" id="IPR036388">
    <property type="entry name" value="WH-like_DNA-bd_sf"/>
</dbReference>
<feature type="domain" description="HTH lysR-type" evidence="5">
    <location>
        <begin position="5"/>
        <end position="62"/>
    </location>
</feature>
<protein>
    <submittedName>
        <fullName evidence="6">LysR family transcriptional regulator</fullName>
    </submittedName>
</protein>
<evidence type="ECO:0000259" key="5">
    <source>
        <dbReference type="PROSITE" id="PS50931"/>
    </source>
</evidence>
<dbReference type="PRINTS" id="PR00039">
    <property type="entry name" value="HTHLYSR"/>
</dbReference>
<dbReference type="InterPro" id="IPR050176">
    <property type="entry name" value="LTTR"/>
</dbReference>
<reference evidence="6 7" key="1">
    <citation type="submission" date="2012-09" db="EMBL/GenBank/DDBJ databases">
        <title>Genome Sequence of alkane-degrading Bacterium Alcanivorax sp. 6-D-6.</title>
        <authorList>
            <person name="Lai Q."/>
            <person name="Shao Z."/>
        </authorList>
    </citation>
    <scope>NUCLEOTIDE SEQUENCE [LARGE SCALE GENOMIC DNA]</scope>
    <source>
        <strain evidence="6 7">6-D-6</strain>
    </source>
</reference>
<dbReference type="PANTHER" id="PTHR30579:SF7">
    <property type="entry name" value="HTH-TYPE TRANSCRIPTIONAL REGULATOR LRHA-RELATED"/>
    <property type="match status" value="1"/>
</dbReference>
<dbReference type="PROSITE" id="PS50931">
    <property type="entry name" value="HTH_LYSR"/>
    <property type="match status" value="1"/>
</dbReference>
<name>A0ABQ6YAN8_9GAMM</name>
<keyword evidence="3" id="KW-0238">DNA-binding</keyword>
<dbReference type="RefSeq" id="WP_159660335.1">
    <property type="nucleotide sequence ID" value="NZ_AQPF01000007.1"/>
</dbReference>
<dbReference type="EMBL" id="AQPF01000007">
    <property type="protein sequence ID" value="KAF0806747.1"/>
    <property type="molecule type" value="Genomic_DNA"/>
</dbReference>
<dbReference type="SUPFAM" id="SSF46785">
    <property type="entry name" value="Winged helix' DNA-binding domain"/>
    <property type="match status" value="1"/>
</dbReference>
<evidence type="ECO:0000313" key="7">
    <source>
        <dbReference type="Proteomes" id="UP000771797"/>
    </source>
</evidence>
<dbReference type="Gene3D" id="3.40.190.10">
    <property type="entry name" value="Periplasmic binding protein-like II"/>
    <property type="match status" value="2"/>
</dbReference>
<keyword evidence="7" id="KW-1185">Reference proteome</keyword>
<dbReference type="Gene3D" id="1.10.10.10">
    <property type="entry name" value="Winged helix-like DNA-binding domain superfamily/Winged helix DNA-binding domain"/>
    <property type="match status" value="1"/>
</dbReference>
<proteinExistence type="inferred from homology"/>
<dbReference type="InterPro" id="IPR000847">
    <property type="entry name" value="LysR_HTH_N"/>
</dbReference>
<evidence type="ECO:0000256" key="4">
    <source>
        <dbReference type="ARBA" id="ARBA00023163"/>
    </source>
</evidence>
<organism evidence="6 7">
    <name type="scientific">Alcanivorax xiamenensis</name>
    <dbReference type="NCBI Taxonomy" id="1177156"/>
    <lineage>
        <taxon>Bacteria</taxon>
        <taxon>Pseudomonadati</taxon>
        <taxon>Pseudomonadota</taxon>
        <taxon>Gammaproteobacteria</taxon>
        <taxon>Oceanospirillales</taxon>
        <taxon>Alcanivoracaceae</taxon>
        <taxon>Alcanivorax</taxon>
    </lineage>
</organism>
<comment type="similarity">
    <text evidence="1">Belongs to the LysR transcriptional regulatory family.</text>
</comment>
<accession>A0ABQ6YAN8</accession>
<evidence type="ECO:0000256" key="2">
    <source>
        <dbReference type="ARBA" id="ARBA00023015"/>
    </source>
</evidence>
<evidence type="ECO:0000256" key="3">
    <source>
        <dbReference type="ARBA" id="ARBA00023125"/>
    </source>
</evidence>
<dbReference type="InterPro" id="IPR036390">
    <property type="entry name" value="WH_DNA-bd_sf"/>
</dbReference>
<dbReference type="Pfam" id="PF00126">
    <property type="entry name" value="HTH_1"/>
    <property type="match status" value="1"/>
</dbReference>
<dbReference type="PANTHER" id="PTHR30579">
    <property type="entry name" value="TRANSCRIPTIONAL REGULATOR"/>
    <property type="match status" value="1"/>
</dbReference>
<keyword evidence="4" id="KW-0804">Transcription</keyword>
<dbReference type="Pfam" id="PF03466">
    <property type="entry name" value="LysR_substrate"/>
    <property type="match status" value="1"/>
</dbReference>
<comment type="caution">
    <text evidence="6">The sequence shown here is derived from an EMBL/GenBank/DDBJ whole genome shotgun (WGS) entry which is preliminary data.</text>
</comment>
<dbReference type="Proteomes" id="UP000771797">
    <property type="component" value="Unassembled WGS sequence"/>
</dbReference>
<sequence>MAARFDIDALRTLVAGTDAGSFARAAVQLGRSQSAVSMQLKRLEEQAGLVLFERKGRGLVLTEAGDALLHYARRIVELHDDAARALGAATRAATIRVGLPQDFAEDVLPEAMTLFAHHNPDVHVEVRAGRNHALEEEVRAGRLDLAIAFARPGTAAAGDSLVAMPMYWFKGTEPVSRADPSAPIPLVLFNHPCLFRQAALQALDKKGVPWRLALTTPSLPGVWAALRFGHGITARTAHAIPEGIYRIDDGGTLSSLPPLPPLPPLELRMFVRSDLSRTAARFRDVLASVVQRLAGHA</sequence>
<gene>
    <name evidence="6" type="ORF">A6D6_01422</name>
</gene>
<keyword evidence="2" id="KW-0805">Transcription regulation</keyword>